<feature type="transmembrane region" description="Helical" evidence="3">
    <location>
        <begin position="273"/>
        <end position="301"/>
    </location>
</feature>
<feature type="region of interest" description="Disordered" evidence="2">
    <location>
        <begin position="1520"/>
        <end position="1539"/>
    </location>
</feature>
<dbReference type="PANTHER" id="PTHR32305">
    <property type="match status" value="1"/>
</dbReference>
<dbReference type="Gene3D" id="2.180.10.10">
    <property type="entry name" value="RHS repeat-associated core"/>
    <property type="match status" value="5"/>
</dbReference>
<evidence type="ECO:0000256" key="1">
    <source>
        <dbReference type="ARBA" id="ARBA00022737"/>
    </source>
</evidence>
<keyword evidence="1" id="KW-0677">Repeat</keyword>
<feature type="domain" description="Teneurin-like YD-shell" evidence="5">
    <location>
        <begin position="1079"/>
        <end position="1372"/>
    </location>
</feature>
<evidence type="ECO:0000256" key="3">
    <source>
        <dbReference type="SAM" id="Phobius"/>
    </source>
</evidence>
<dbReference type="InterPro" id="IPR056823">
    <property type="entry name" value="TEN-like_YD-shell"/>
</dbReference>
<reference evidence="6 7" key="1">
    <citation type="submission" date="2016-10" db="EMBL/GenBank/DDBJ databases">
        <authorList>
            <person name="Varghese N."/>
            <person name="Submissions S."/>
        </authorList>
    </citation>
    <scope>NUCLEOTIDE SEQUENCE [LARGE SCALE GENOMIC DNA]</scope>
    <source>
        <strain evidence="6 7">BS3111</strain>
    </source>
</reference>
<dbReference type="InterPro" id="IPR045351">
    <property type="entry name" value="DUF6531"/>
</dbReference>
<gene>
    <name evidence="6" type="ORF">SAMN04490205_0691</name>
</gene>
<dbReference type="NCBIfam" id="TIGR03696">
    <property type="entry name" value="Rhs_assc_core"/>
    <property type="match status" value="1"/>
</dbReference>
<proteinExistence type="predicted"/>
<organism evidence="6 7">
    <name type="scientific">Pseudomonas trivialis</name>
    <dbReference type="NCBI Taxonomy" id="200450"/>
    <lineage>
        <taxon>Bacteria</taxon>
        <taxon>Pseudomonadati</taxon>
        <taxon>Pseudomonadota</taxon>
        <taxon>Gammaproteobacteria</taxon>
        <taxon>Pseudomonadales</taxon>
        <taxon>Pseudomonadaceae</taxon>
        <taxon>Pseudomonas</taxon>
    </lineage>
</organism>
<evidence type="ECO:0000256" key="2">
    <source>
        <dbReference type="SAM" id="MobiDB-lite"/>
    </source>
</evidence>
<evidence type="ECO:0000259" key="4">
    <source>
        <dbReference type="Pfam" id="PF20148"/>
    </source>
</evidence>
<dbReference type="InterPro" id="IPR022385">
    <property type="entry name" value="Rhs_assc_core"/>
</dbReference>
<dbReference type="Proteomes" id="UP000183126">
    <property type="component" value="Chromosome I"/>
</dbReference>
<protein>
    <submittedName>
        <fullName evidence="6">RHS repeat-associated core domain-containing protein</fullName>
    </submittedName>
</protein>
<dbReference type="Pfam" id="PF20148">
    <property type="entry name" value="DUF6531"/>
    <property type="match status" value="1"/>
</dbReference>
<feature type="transmembrane region" description="Helical" evidence="3">
    <location>
        <begin position="313"/>
        <end position="332"/>
    </location>
</feature>
<dbReference type="Pfam" id="PF25023">
    <property type="entry name" value="TEN_YD-shell"/>
    <property type="match status" value="3"/>
</dbReference>
<keyword evidence="3" id="KW-0472">Membrane</keyword>
<accession>A0ABY0U199</accession>
<evidence type="ECO:0000313" key="7">
    <source>
        <dbReference type="Proteomes" id="UP000183126"/>
    </source>
</evidence>
<dbReference type="SUPFAM" id="SSF82171">
    <property type="entry name" value="DPP6 N-terminal domain-like"/>
    <property type="match status" value="1"/>
</dbReference>
<sequence length="1539" mass="173215">MTHAAHIAFIEHELNDFHQSLLIYRQQMGAWYSRALDSVSDGLDMPSLLGMDRVIRVGDAQHSVGIADADFSTVARCPAGGVLKIESTFESVYDVPIGDIAVEVIGLDDGSSTLIQLDEHGKGSHVCMAGGRYQVRVQGGVSTQQVDALFASYTGLTTDLEQWLRKQWEGFKPYWQHSTASAIGSGVLAGSWAAIRDAWDSIKQVQAILEDPLKYVEQLGEQATNLAQLAINAPKVMEQAMLLASDEAALFLLVRTAMLWLDALPPGQMAEVAAGFVVSLLIDLVIGAVLTLALPAAGVAYLSMRLVKYGGQILDAAVGFVKSVLAILSTFMQAVDRYKAVAIRGVVGGLRQGTLQMRWRARQNAVLRQKEAVDDVPVSAKNPAGDAAASSDKTVTHGCPVSMVTGEELLTLTDGTLDGILPFEWTRAYRTSAVEIDVGLGFGWSHALAQRLVVAGDSVVWTDHENRSTEFPLPSASRPAITNSLAEAAIFLGDLPDELVLAQASRFYHFRDGVLVSISDAYDNRLRISRDVLGRIERLDNGAGRSLWLRYAQGRIAAVDYQVHRAKGREPYEWVTEQTVVSYAYDDAGRLVSATNAVGECEVYRYDEQHVILERGLAGGASFFWAWDRAGKAARCVRHWASFTQMDTRYVWGDDGRVTVHNADGSQEVYVHDPRARLVQRVDPDGAQHFKSYDEKGRLTVEQDPLGAVTAYQYDEAGRLVALFPGDDEPTSYEHDNGFVRVVRRGEAVWKYERNEQGDVTRRTDPDGHVTDYSYNKHGQLIGVWYPDHSCQRLVWNERGQLLEEQLPNGGIRRYRYDDLGRQVAREDEHGALTQYQWDSVGRLIRLILPGGACREYSYNAYGKITAERDELGHVTRYEYADGLHLISRRINADGTQVQYRYDNVRLLLTEIENEVGETYRLAYHPNGLIQQEVGFDGQRTAYVYDLNGHLQEKTEYGDDGSQLVTRYARDHAGRLVRKTLPDGNKVDYAYDRQGNLLSVEDGHWAMAYEYDRQNRLTAEHQGWGTLRYGYDACGQLQRLRLPDNNRVTFNHDKGGHLGTVELNGEVLTSHLFKAGQEQQRQQGQLLSHYHYDDQHRLHAHAITQQHQNLYRRQYDYDKSGNLARILDTRKGEHHYAYNPLHRLTRADHSQDLQERFGHNPAGNLLMHDRPGPDIVAGNRLMIQGDRHYDHDAFGNLIRERRGKGHAVVTEYRYDCQHRLIAVKKPNGQTARYRYDPFGRRISKTVDGITTEFFWQGDKLIAEHHADRHRSYLYEPDSFRPLALLEGFGPSATKPYHYQLDHLGTPQELTAADGEIVWSAHYRAYGQISRLDVGKVDNPLRFQGQYFDQESGLHYNRHRYYNPNVGRYLTPDPVKLAGGINAYQYVPNPTGWVDPLGLSTCPGGDGCNPSYGVEEPAIRHLQNEGAPTQPDARTHFPKDPNDLTEVLGVNPKVSMTRHDTRRMEWRPNSDTRIRFESHPGDEGPFVPRHHGEHYHIELKPSNLSWKQTERNNLTIKVQPGKYEEGHGTGFLPGEKHPGI</sequence>
<dbReference type="InterPro" id="IPR050708">
    <property type="entry name" value="T6SS_VgrG/RHS"/>
</dbReference>
<feature type="domain" description="DUF6531" evidence="4">
    <location>
        <begin position="398"/>
        <end position="471"/>
    </location>
</feature>
<keyword evidence="7" id="KW-1185">Reference proteome</keyword>
<dbReference type="InterPro" id="IPR006530">
    <property type="entry name" value="YD"/>
</dbReference>
<feature type="domain" description="Teneurin-like YD-shell" evidence="5">
    <location>
        <begin position="970"/>
        <end position="1063"/>
    </location>
</feature>
<feature type="domain" description="Teneurin-like YD-shell" evidence="5">
    <location>
        <begin position="712"/>
        <end position="911"/>
    </location>
</feature>
<keyword evidence="3" id="KW-1133">Transmembrane helix</keyword>
<dbReference type="RefSeq" id="WP_083342401.1">
    <property type="nucleotide sequence ID" value="NZ_LT629760.1"/>
</dbReference>
<keyword evidence="3" id="KW-0812">Transmembrane</keyword>
<evidence type="ECO:0000259" key="5">
    <source>
        <dbReference type="Pfam" id="PF25023"/>
    </source>
</evidence>
<dbReference type="EMBL" id="LT629760">
    <property type="protein sequence ID" value="SDR86615.1"/>
    <property type="molecule type" value="Genomic_DNA"/>
</dbReference>
<dbReference type="PANTHER" id="PTHR32305:SF15">
    <property type="entry name" value="PROTEIN RHSA-RELATED"/>
    <property type="match status" value="1"/>
</dbReference>
<dbReference type="NCBIfam" id="TIGR01643">
    <property type="entry name" value="YD_repeat_2x"/>
    <property type="match status" value="9"/>
</dbReference>
<dbReference type="PRINTS" id="PR00394">
    <property type="entry name" value="RHSPROTEIN"/>
</dbReference>
<name>A0ABY0U199_9PSED</name>
<evidence type="ECO:0000313" key="6">
    <source>
        <dbReference type="EMBL" id="SDR86615.1"/>
    </source>
</evidence>